<reference evidence="1" key="1">
    <citation type="submission" date="2021-04" db="EMBL/GenBank/DDBJ databases">
        <authorList>
            <person name="Tunstrom K."/>
        </authorList>
    </citation>
    <scope>NUCLEOTIDE SEQUENCE</scope>
</reference>
<evidence type="ECO:0000313" key="2">
    <source>
        <dbReference type="Proteomes" id="UP000691718"/>
    </source>
</evidence>
<keyword evidence="2" id="KW-1185">Reference proteome</keyword>
<organism evidence="1 2">
    <name type="scientific">Parnassius apollo</name>
    <name type="common">Apollo butterfly</name>
    <name type="synonym">Papilio apollo</name>
    <dbReference type="NCBI Taxonomy" id="110799"/>
    <lineage>
        <taxon>Eukaryota</taxon>
        <taxon>Metazoa</taxon>
        <taxon>Ecdysozoa</taxon>
        <taxon>Arthropoda</taxon>
        <taxon>Hexapoda</taxon>
        <taxon>Insecta</taxon>
        <taxon>Pterygota</taxon>
        <taxon>Neoptera</taxon>
        <taxon>Endopterygota</taxon>
        <taxon>Lepidoptera</taxon>
        <taxon>Glossata</taxon>
        <taxon>Ditrysia</taxon>
        <taxon>Papilionoidea</taxon>
        <taxon>Papilionidae</taxon>
        <taxon>Parnassiinae</taxon>
        <taxon>Parnassini</taxon>
        <taxon>Parnassius</taxon>
        <taxon>Parnassius</taxon>
    </lineage>
</organism>
<comment type="caution">
    <text evidence="1">The sequence shown here is derived from an EMBL/GenBank/DDBJ whole genome shotgun (WGS) entry which is preliminary data.</text>
</comment>
<dbReference type="Proteomes" id="UP000691718">
    <property type="component" value="Unassembled WGS sequence"/>
</dbReference>
<dbReference type="OrthoDB" id="434783at2759"/>
<accession>A0A8S3Y5H2</accession>
<proteinExistence type="predicted"/>
<name>A0A8S3Y5H2_PARAO</name>
<dbReference type="PANTHER" id="PTHR10773">
    <property type="entry name" value="DNA-DIRECTED RNA POLYMERASES I, II, AND III SUBUNIT RPABC2"/>
    <property type="match status" value="1"/>
</dbReference>
<dbReference type="PANTHER" id="PTHR10773:SF19">
    <property type="match status" value="1"/>
</dbReference>
<sequence>MDLFGEQWVNNKVENLENVIRFYGDNHDEEFQPNDCDVMIAQVLPTSDAQQVVISLWGLLLKGVFDATRKRKRWMKPEPENWKVNIAKKRRSEGLTYSTRKKDRRAKTPKEVDCEKCFYKCSVISPEERNNLCRHYWSLRYTEQKNFILGNVEVDTLKRGKNSLRGPKKQRQFTKRCFFFHNGEKKQVCQKFFCYTLAISPSVVNDAIRKRNDMGLYKDSDKRGKHEPPNKTNEADVNFMKKHIESFPVMEPHYIRQTSKRRYLDALLSITKMHQLYKDKCTENNMIPVSEITYRRIFCTHYNFSFFVPKKDQCLICSNFNKASDDEKLVL</sequence>
<dbReference type="AlphaFoldDB" id="A0A8S3Y5H2"/>
<gene>
    <name evidence="1" type="ORF">PAPOLLO_LOCUS26547</name>
</gene>
<evidence type="ECO:0000313" key="1">
    <source>
        <dbReference type="EMBL" id="CAG5055886.1"/>
    </source>
</evidence>
<protein>
    <submittedName>
        <fullName evidence="1">(apollo) hypothetical protein</fullName>
    </submittedName>
</protein>
<dbReference type="EMBL" id="CAJQZP010001593">
    <property type="protein sequence ID" value="CAG5055886.1"/>
    <property type="molecule type" value="Genomic_DNA"/>
</dbReference>